<feature type="compositionally biased region" description="Basic residues" evidence="1">
    <location>
        <begin position="9"/>
        <end position="21"/>
    </location>
</feature>
<dbReference type="EMBL" id="BT065230">
    <property type="protein sequence ID" value="ACN31106.1"/>
    <property type="molecule type" value="mRNA"/>
</dbReference>
<dbReference type="AlphaFoldDB" id="C0PAB1"/>
<protein>
    <submittedName>
        <fullName evidence="2">Uncharacterized protein</fullName>
    </submittedName>
</protein>
<proteinExistence type="evidence at transcript level"/>
<reference evidence="2" key="2">
    <citation type="submission" date="2012-06" db="EMBL/GenBank/DDBJ databases">
        <authorList>
            <person name="Yu Y."/>
            <person name="Currie J."/>
            <person name="Lomeli R."/>
            <person name="Angelova A."/>
            <person name="Collura K."/>
            <person name="Wissotski M."/>
            <person name="Campos D."/>
            <person name="Kudrna D."/>
            <person name="Golser W."/>
            <person name="Ashely E."/>
            <person name="Descour A."/>
            <person name="Fernandes J."/>
            <person name="Soderlund C."/>
            <person name="Walbot V."/>
        </authorList>
    </citation>
    <scope>NUCLEOTIDE SEQUENCE</scope>
    <source>
        <strain evidence="2">B73</strain>
    </source>
</reference>
<sequence>MPPQSQVVRGKKTKSRRKKLV</sequence>
<evidence type="ECO:0000256" key="1">
    <source>
        <dbReference type="SAM" id="MobiDB-lite"/>
    </source>
</evidence>
<reference evidence="2" key="1">
    <citation type="journal article" date="2009" name="PLoS Genet.">
        <title>Sequencing, mapping, and analysis of 27,455 maize full-length cDNAs.</title>
        <authorList>
            <person name="Soderlund C."/>
            <person name="Descour A."/>
            <person name="Kudrna D."/>
            <person name="Bomhoff M."/>
            <person name="Boyd L."/>
            <person name="Currie J."/>
            <person name="Angelova A."/>
            <person name="Collura K."/>
            <person name="Wissotski M."/>
            <person name="Ashley E."/>
            <person name="Morrow D."/>
            <person name="Fernandes J."/>
            <person name="Walbot V."/>
            <person name="Yu Y."/>
        </authorList>
    </citation>
    <scope>NUCLEOTIDE SEQUENCE</scope>
    <source>
        <strain evidence="2">B73</strain>
    </source>
</reference>
<name>C0PAB1_MAIZE</name>
<evidence type="ECO:0000313" key="2">
    <source>
        <dbReference type="EMBL" id="ACN31106.1"/>
    </source>
</evidence>
<feature type="region of interest" description="Disordered" evidence="1">
    <location>
        <begin position="1"/>
        <end position="21"/>
    </location>
</feature>
<accession>C0PAB1</accession>
<organism evidence="2">
    <name type="scientific">Zea mays</name>
    <name type="common">Maize</name>
    <dbReference type="NCBI Taxonomy" id="4577"/>
    <lineage>
        <taxon>Eukaryota</taxon>
        <taxon>Viridiplantae</taxon>
        <taxon>Streptophyta</taxon>
        <taxon>Embryophyta</taxon>
        <taxon>Tracheophyta</taxon>
        <taxon>Spermatophyta</taxon>
        <taxon>Magnoliopsida</taxon>
        <taxon>Liliopsida</taxon>
        <taxon>Poales</taxon>
        <taxon>Poaceae</taxon>
        <taxon>PACMAD clade</taxon>
        <taxon>Panicoideae</taxon>
        <taxon>Andropogonodae</taxon>
        <taxon>Andropogoneae</taxon>
        <taxon>Tripsacinae</taxon>
        <taxon>Zea</taxon>
    </lineage>
</organism>